<sequence length="68" mass="7840">MNAEDKFRQAMIRERINHEMTQTCLAKKIKKSPSFLCDIEASRKNPSISTMVDIAKILNISLDNIFLK</sequence>
<dbReference type="RefSeq" id="WP_055225321.1">
    <property type="nucleotide sequence ID" value="NZ_BAAACO010000001.1"/>
</dbReference>
<gene>
    <name evidence="2" type="ORF">GCM10008916_07820</name>
</gene>
<evidence type="ECO:0000313" key="3">
    <source>
        <dbReference type="Proteomes" id="UP001501764"/>
    </source>
</evidence>
<dbReference type="InterPro" id="IPR010982">
    <property type="entry name" value="Lambda_DNA-bd_dom_sf"/>
</dbReference>
<dbReference type="Proteomes" id="UP001501764">
    <property type="component" value="Unassembled WGS sequence"/>
</dbReference>
<dbReference type="SUPFAM" id="SSF47413">
    <property type="entry name" value="lambda repressor-like DNA-binding domains"/>
    <property type="match status" value="1"/>
</dbReference>
<dbReference type="PROSITE" id="PS50943">
    <property type="entry name" value="HTH_CROC1"/>
    <property type="match status" value="1"/>
</dbReference>
<name>A0ABP3WUL5_9CLOT</name>
<accession>A0ABP3WUL5</accession>
<comment type="caution">
    <text evidence="2">The sequence shown here is derived from an EMBL/GenBank/DDBJ whole genome shotgun (WGS) entry which is preliminary data.</text>
</comment>
<dbReference type="Pfam" id="PF01381">
    <property type="entry name" value="HTH_3"/>
    <property type="match status" value="1"/>
</dbReference>
<organism evidence="2 3">
    <name type="scientific">Clostridium nitritogenes</name>
    <dbReference type="NCBI Taxonomy" id="83340"/>
    <lineage>
        <taxon>Bacteria</taxon>
        <taxon>Bacillati</taxon>
        <taxon>Bacillota</taxon>
        <taxon>Clostridia</taxon>
        <taxon>Eubacteriales</taxon>
        <taxon>Clostridiaceae</taxon>
        <taxon>Clostridium</taxon>
    </lineage>
</organism>
<dbReference type="SMART" id="SM00530">
    <property type="entry name" value="HTH_XRE"/>
    <property type="match status" value="1"/>
</dbReference>
<dbReference type="Gene3D" id="1.10.260.40">
    <property type="entry name" value="lambda repressor-like DNA-binding domains"/>
    <property type="match status" value="1"/>
</dbReference>
<feature type="domain" description="HTH cro/C1-type" evidence="1">
    <location>
        <begin position="11"/>
        <end position="65"/>
    </location>
</feature>
<keyword evidence="3" id="KW-1185">Reference proteome</keyword>
<dbReference type="CDD" id="cd00093">
    <property type="entry name" value="HTH_XRE"/>
    <property type="match status" value="1"/>
</dbReference>
<dbReference type="EMBL" id="BAAACO010000001">
    <property type="protein sequence ID" value="GAA0856794.1"/>
    <property type="molecule type" value="Genomic_DNA"/>
</dbReference>
<proteinExistence type="predicted"/>
<dbReference type="InterPro" id="IPR001387">
    <property type="entry name" value="Cro/C1-type_HTH"/>
</dbReference>
<reference evidence="3" key="1">
    <citation type="journal article" date="2019" name="Int. J. Syst. Evol. Microbiol.">
        <title>The Global Catalogue of Microorganisms (GCM) 10K type strain sequencing project: providing services to taxonomists for standard genome sequencing and annotation.</title>
        <authorList>
            <consortium name="The Broad Institute Genomics Platform"/>
            <consortium name="The Broad Institute Genome Sequencing Center for Infectious Disease"/>
            <person name="Wu L."/>
            <person name="Ma J."/>
        </authorList>
    </citation>
    <scope>NUCLEOTIDE SEQUENCE [LARGE SCALE GENOMIC DNA]</scope>
    <source>
        <strain evidence="3">JCM 6485</strain>
    </source>
</reference>
<evidence type="ECO:0000259" key="1">
    <source>
        <dbReference type="PROSITE" id="PS50943"/>
    </source>
</evidence>
<protein>
    <recommendedName>
        <fullName evidence="1">HTH cro/C1-type domain-containing protein</fullName>
    </recommendedName>
</protein>
<evidence type="ECO:0000313" key="2">
    <source>
        <dbReference type="EMBL" id="GAA0856794.1"/>
    </source>
</evidence>